<evidence type="ECO:0008006" key="4">
    <source>
        <dbReference type="Google" id="ProtNLM"/>
    </source>
</evidence>
<protein>
    <recommendedName>
        <fullName evidence="4">Transmembrane protein</fullName>
    </recommendedName>
</protein>
<feature type="transmembrane region" description="Helical" evidence="1">
    <location>
        <begin position="63"/>
        <end position="88"/>
    </location>
</feature>
<proteinExistence type="predicted"/>
<dbReference type="InParanoid" id="J9D0D7"/>
<reference evidence="3" key="2">
    <citation type="submission" date="2015-07" db="EMBL/GenBank/DDBJ databases">
        <title>Contrasting host-pathogen interactions and genome evolution in two generalist and specialist microsporidian pathogens of mosquitoes.</title>
        <authorList>
            <consortium name="The Broad Institute Genomics Platform"/>
            <consortium name="The Broad Institute Genome Sequencing Center for Infectious Disease"/>
            <person name="Cuomo C.A."/>
            <person name="Sanscrainte N.D."/>
            <person name="Goldberg J.M."/>
            <person name="Heiman D."/>
            <person name="Young S."/>
            <person name="Zeng Q."/>
            <person name="Becnel J.J."/>
            <person name="Birren B.W."/>
        </authorList>
    </citation>
    <scope>NUCLEOTIDE SEQUENCE [LARGE SCALE GENOMIC DNA]</scope>
    <source>
        <strain evidence="3">USNM 41457</strain>
    </source>
</reference>
<keyword evidence="1" id="KW-1133">Transmembrane helix</keyword>
<comment type="caution">
    <text evidence="2">The sequence shown here is derived from an EMBL/GenBank/DDBJ whole genome shotgun (WGS) entry which is preliminary data.</text>
</comment>
<organism evidence="2 3">
    <name type="scientific">Edhazardia aedis (strain USNM 41457)</name>
    <name type="common">Microsporidian parasite</name>
    <dbReference type="NCBI Taxonomy" id="1003232"/>
    <lineage>
        <taxon>Eukaryota</taxon>
        <taxon>Fungi</taxon>
        <taxon>Fungi incertae sedis</taxon>
        <taxon>Microsporidia</taxon>
        <taxon>Edhazardia</taxon>
    </lineage>
</organism>
<feature type="transmembrane region" description="Helical" evidence="1">
    <location>
        <begin position="23"/>
        <end position="42"/>
    </location>
</feature>
<keyword evidence="1" id="KW-0812">Transmembrane</keyword>
<accession>J9D0D7</accession>
<evidence type="ECO:0000313" key="2">
    <source>
        <dbReference type="EMBL" id="EJW01341.1"/>
    </source>
</evidence>
<gene>
    <name evidence="2" type="ORF">EDEG_00466</name>
</gene>
<dbReference type="VEuPathDB" id="MicrosporidiaDB:EDEG_00466"/>
<dbReference type="AlphaFoldDB" id="J9D0D7"/>
<dbReference type="HOGENOM" id="CLU_2196929_0_0_1"/>
<evidence type="ECO:0000256" key="1">
    <source>
        <dbReference type="SAM" id="Phobius"/>
    </source>
</evidence>
<dbReference type="Proteomes" id="UP000003163">
    <property type="component" value="Unassembled WGS sequence"/>
</dbReference>
<reference evidence="2 3" key="1">
    <citation type="submission" date="2011-08" db="EMBL/GenBank/DDBJ databases">
        <authorList>
            <person name="Liu Z.J."/>
            <person name="Shi F.L."/>
            <person name="Lu J.Q."/>
            <person name="Li M."/>
            <person name="Wang Z.L."/>
        </authorList>
    </citation>
    <scope>NUCLEOTIDE SEQUENCE [LARGE SCALE GENOMIC DNA]</scope>
    <source>
        <strain evidence="2 3">USNM 41457</strain>
    </source>
</reference>
<dbReference type="EMBL" id="AFBI03000005">
    <property type="protein sequence ID" value="EJW01341.1"/>
    <property type="molecule type" value="Genomic_DNA"/>
</dbReference>
<name>J9D0D7_EDHAE</name>
<sequence>MYLNFKNNFVNRISYSFSCLNDIILFKVANNIYIKFVLYLRINNYVARKCQKQMVFIIQKKTFLVIEIFILFVFFSECILFIPILLILSANQFPFNNIFTIFQNIIFF</sequence>
<evidence type="ECO:0000313" key="3">
    <source>
        <dbReference type="Proteomes" id="UP000003163"/>
    </source>
</evidence>
<keyword evidence="1" id="KW-0472">Membrane</keyword>
<keyword evidence="3" id="KW-1185">Reference proteome</keyword>